<evidence type="ECO:0000256" key="3">
    <source>
        <dbReference type="ARBA" id="ARBA00022679"/>
    </source>
</evidence>
<keyword evidence="8" id="KW-0812">Transmembrane</keyword>
<keyword evidence="6" id="KW-0067">ATP-binding</keyword>
<feature type="transmembrane region" description="Helical" evidence="8">
    <location>
        <begin position="50"/>
        <end position="73"/>
    </location>
</feature>
<gene>
    <name evidence="10" type="ORF">COY61_01685</name>
</gene>
<evidence type="ECO:0000256" key="7">
    <source>
        <dbReference type="ARBA" id="ARBA00023012"/>
    </source>
</evidence>
<dbReference type="SUPFAM" id="SSF47384">
    <property type="entry name" value="Homodimeric domain of signal transducing histidine kinase"/>
    <property type="match status" value="1"/>
</dbReference>
<keyword evidence="3" id="KW-0808">Transferase</keyword>
<keyword evidence="7" id="KW-0902">Two-component regulatory system</keyword>
<keyword evidence="8" id="KW-1133">Transmembrane helix</keyword>
<dbReference type="Pfam" id="PF00512">
    <property type="entry name" value="HisKA"/>
    <property type="match status" value="1"/>
</dbReference>
<evidence type="ECO:0000256" key="4">
    <source>
        <dbReference type="ARBA" id="ARBA00022741"/>
    </source>
</evidence>
<keyword evidence="8" id="KW-0472">Membrane</keyword>
<comment type="catalytic activity">
    <reaction evidence="1">
        <text>ATP + protein L-histidine = ADP + protein N-phospho-L-histidine.</text>
        <dbReference type="EC" id="2.7.13.3"/>
    </reaction>
</comment>
<dbReference type="GO" id="GO:0000156">
    <property type="term" value="F:phosphorelay response regulator activity"/>
    <property type="evidence" value="ECO:0007669"/>
    <property type="project" value="TreeGrafter"/>
</dbReference>
<dbReference type="EMBL" id="PFMI01000044">
    <property type="protein sequence ID" value="PIZ00764.1"/>
    <property type="molecule type" value="Genomic_DNA"/>
</dbReference>
<keyword evidence="5" id="KW-0418">Kinase</keyword>
<feature type="domain" description="Signal transduction histidine kinase dimerisation/phosphoacceptor" evidence="9">
    <location>
        <begin position="252"/>
        <end position="320"/>
    </location>
</feature>
<dbReference type="PANTHER" id="PTHR42878:SF7">
    <property type="entry name" value="SENSOR HISTIDINE KINASE GLRK"/>
    <property type="match status" value="1"/>
</dbReference>
<evidence type="ECO:0000256" key="8">
    <source>
        <dbReference type="SAM" id="Phobius"/>
    </source>
</evidence>
<dbReference type="EC" id="2.7.13.3" evidence="2"/>
<dbReference type="Gene3D" id="1.10.287.130">
    <property type="match status" value="1"/>
</dbReference>
<dbReference type="AlphaFoldDB" id="A0A2M7RMW3"/>
<dbReference type="Proteomes" id="UP000229371">
    <property type="component" value="Unassembled WGS sequence"/>
</dbReference>
<dbReference type="GO" id="GO:0000155">
    <property type="term" value="F:phosphorelay sensor kinase activity"/>
    <property type="evidence" value="ECO:0007669"/>
    <property type="project" value="InterPro"/>
</dbReference>
<accession>A0A2M7RMW3</accession>
<dbReference type="InterPro" id="IPR003661">
    <property type="entry name" value="HisK_dim/P_dom"/>
</dbReference>
<feature type="transmembrane region" description="Helical" evidence="8">
    <location>
        <begin position="207"/>
        <end position="231"/>
    </location>
</feature>
<evidence type="ECO:0000313" key="11">
    <source>
        <dbReference type="Proteomes" id="UP000229371"/>
    </source>
</evidence>
<feature type="transmembrane region" description="Helical" evidence="8">
    <location>
        <begin position="6"/>
        <end position="29"/>
    </location>
</feature>
<dbReference type="InterPro" id="IPR050351">
    <property type="entry name" value="BphY/WalK/GraS-like"/>
</dbReference>
<organism evidence="10 11">
    <name type="scientific">bacterium (Candidatus Gribaldobacteria) CG_4_10_14_0_8_um_filter_33_9</name>
    <dbReference type="NCBI Taxonomy" id="2014266"/>
    <lineage>
        <taxon>Bacteria</taxon>
        <taxon>Candidatus Gribaldobacteria</taxon>
    </lineage>
</organism>
<dbReference type="GO" id="GO:0030295">
    <property type="term" value="F:protein kinase activator activity"/>
    <property type="evidence" value="ECO:0007669"/>
    <property type="project" value="TreeGrafter"/>
</dbReference>
<keyword evidence="4" id="KW-0547">Nucleotide-binding</keyword>
<dbReference type="GO" id="GO:0005524">
    <property type="term" value="F:ATP binding"/>
    <property type="evidence" value="ECO:0007669"/>
    <property type="project" value="UniProtKB-KW"/>
</dbReference>
<dbReference type="SMART" id="SM00388">
    <property type="entry name" value="HisKA"/>
    <property type="match status" value="1"/>
</dbReference>
<evidence type="ECO:0000259" key="9">
    <source>
        <dbReference type="SMART" id="SM00388"/>
    </source>
</evidence>
<dbReference type="GO" id="GO:0007234">
    <property type="term" value="P:osmosensory signaling via phosphorelay pathway"/>
    <property type="evidence" value="ECO:0007669"/>
    <property type="project" value="TreeGrafter"/>
</dbReference>
<comment type="caution">
    <text evidence="10">The sequence shown here is derived from an EMBL/GenBank/DDBJ whole genome shotgun (WGS) entry which is preliminary data.</text>
</comment>
<name>A0A2M7RMW3_9BACT</name>
<evidence type="ECO:0000313" key="10">
    <source>
        <dbReference type="EMBL" id="PIZ00764.1"/>
    </source>
</evidence>
<proteinExistence type="predicted"/>
<feature type="non-terminal residue" evidence="10">
    <location>
        <position position="338"/>
    </location>
</feature>
<evidence type="ECO:0000256" key="1">
    <source>
        <dbReference type="ARBA" id="ARBA00000085"/>
    </source>
</evidence>
<evidence type="ECO:0000256" key="2">
    <source>
        <dbReference type="ARBA" id="ARBA00012438"/>
    </source>
</evidence>
<protein>
    <recommendedName>
        <fullName evidence="2">histidine kinase</fullName>
        <ecNumber evidence="2">2.7.13.3</ecNumber>
    </recommendedName>
</protein>
<evidence type="ECO:0000256" key="5">
    <source>
        <dbReference type="ARBA" id="ARBA00022777"/>
    </source>
</evidence>
<reference evidence="11" key="1">
    <citation type="submission" date="2017-09" db="EMBL/GenBank/DDBJ databases">
        <title>Depth-based differentiation of microbial function through sediment-hosted aquifers and enrichment of novel symbionts in the deep terrestrial subsurface.</title>
        <authorList>
            <person name="Probst A.J."/>
            <person name="Ladd B."/>
            <person name="Jarett J.K."/>
            <person name="Geller-Mcgrath D.E."/>
            <person name="Sieber C.M.K."/>
            <person name="Emerson J.B."/>
            <person name="Anantharaman K."/>
            <person name="Thomas B.C."/>
            <person name="Malmstrom R."/>
            <person name="Stieglmeier M."/>
            <person name="Klingl A."/>
            <person name="Woyke T."/>
            <person name="Ryan C.M."/>
            <person name="Banfield J.F."/>
        </authorList>
    </citation>
    <scope>NUCLEOTIDE SEQUENCE [LARGE SCALE GENOMIC DNA]</scope>
</reference>
<dbReference type="InterPro" id="IPR036097">
    <property type="entry name" value="HisK_dim/P_sf"/>
</dbReference>
<dbReference type="PANTHER" id="PTHR42878">
    <property type="entry name" value="TWO-COMPONENT HISTIDINE KINASE"/>
    <property type="match status" value="1"/>
</dbReference>
<dbReference type="CDD" id="cd00082">
    <property type="entry name" value="HisKA"/>
    <property type="match status" value="1"/>
</dbReference>
<sequence>MDNIAYYKFLSRLFCFFILVKLICGAKANKKIYMFDSLKRIFGFIKQNPSILYSLFLIVFLPLILWGNTVFVITSFEKNIDFITQEKALSIENILGEFISEKISDPEFLQEQVNKISKQVPEISDLQIITYQDGKFKIIASQEQEKTAKEISDPSISLAWHQEQDIAHLVGSKGERFWKTAKLLKNENKEKIALISLKLSLKNTDLWIARVAQISYIAAMLAIFLVLFLVFHHTRLFQYLKLSKELQELDKIRESFFRMAIHELQSPITNIRAYIECLKEEIGDKILAERKEDLERISISAKSLSELIYDILKVIKIEHQVLDLTPEDIFPSAIVTEI</sequence>
<evidence type="ECO:0000256" key="6">
    <source>
        <dbReference type="ARBA" id="ARBA00022840"/>
    </source>
</evidence>